<reference evidence="1" key="1">
    <citation type="journal article" date="2019" name="bioRxiv">
        <title>The Genome of the Zebra Mussel, Dreissena polymorpha: A Resource for Invasive Species Research.</title>
        <authorList>
            <person name="McCartney M.A."/>
            <person name="Auch B."/>
            <person name="Kono T."/>
            <person name="Mallez S."/>
            <person name="Zhang Y."/>
            <person name="Obille A."/>
            <person name="Becker A."/>
            <person name="Abrahante J.E."/>
            <person name="Garbe J."/>
            <person name="Badalamenti J.P."/>
            <person name="Herman A."/>
            <person name="Mangelson H."/>
            <person name="Liachko I."/>
            <person name="Sullivan S."/>
            <person name="Sone E.D."/>
            <person name="Koren S."/>
            <person name="Silverstein K.A.T."/>
            <person name="Beckman K.B."/>
            <person name="Gohl D.M."/>
        </authorList>
    </citation>
    <scope>NUCLEOTIDE SEQUENCE</scope>
    <source>
        <strain evidence="1">Duluth1</strain>
        <tissue evidence="1">Whole animal</tissue>
    </source>
</reference>
<gene>
    <name evidence="1" type="ORF">DPMN_078292</name>
</gene>
<dbReference type="AlphaFoldDB" id="A0A9D4BHD2"/>
<reference evidence="1" key="2">
    <citation type="submission" date="2020-11" db="EMBL/GenBank/DDBJ databases">
        <authorList>
            <person name="McCartney M.A."/>
            <person name="Auch B."/>
            <person name="Kono T."/>
            <person name="Mallez S."/>
            <person name="Becker A."/>
            <person name="Gohl D.M."/>
            <person name="Silverstein K.A.T."/>
            <person name="Koren S."/>
            <person name="Bechman K.B."/>
            <person name="Herman A."/>
            <person name="Abrahante J.E."/>
            <person name="Garbe J."/>
        </authorList>
    </citation>
    <scope>NUCLEOTIDE SEQUENCE</scope>
    <source>
        <strain evidence="1">Duluth1</strain>
        <tissue evidence="1">Whole animal</tissue>
    </source>
</reference>
<organism evidence="1 2">
    <name type="scientific">Dreissena polymorpha</name>
    <name type="common">Zebra mussel</name>
    <name type="synonym">Mytilus polymorpha</name>
    <dbReference type="NCBI Taxonomy" id="45954"/>
    <lineage>
        <taxon>Eukaryota</taxon>
        <taxon>Metazoa</taxon>
        <taxon>Spiralia</taxon>
        <taxon>Lophotrochozoa</taxon>
        <taxon>Mollusca</taxon>
        <taxon>Bivalvia</taxon>
        <taxon>Autobranchia</taxon>
        <taxon>Heteroconchia</taxon>
        <taxon>Euheterodonta</taxon>
        <taxon>Imparidentia</taxon>
        <taxon>Neoheterodontei</taxon>
        <taxon>Myida</taxon>
        <taxon>Dreissenoidea</taxon>
        <taxon>Dreissenidae</taxon>
        <taxon>Dreissena</taxon>
    </lineage>
</organism>
<accession>A0A9D4BHD2</accession>
<keyword evidence="2" id="KW-1185">Reference proteome</keyword>
<proteinExistence type="predicted"/>
<name>A0A9D4BHD2_DREPO</name>
<dbReference type="Proteomes" id="UP000828390">
    <property type="component" value="Unassembled WGS sequence"/>
</dbReference>
<protein>
    <submittedName>
        <fullName evidence="1">Uncharacterized protein</fullName>
    </submittedName>
</protein>
<comment type="caution">
    <text evidence="1">The sequence shown here is derived from an EMBL/GenBank/DDBJ whole genome shotgun (WGS) entry which is preliminary data.</text>
</comment>
<evidence type="ECO:0000313" key="1">
    <source>
        <dbReference type="EMBL" id="KAH3703260.1"/>
    </source>
</evidence>
<evidence type="ECO:0000313" key="2">
    <source>
        <dbReference type="Proteomes" id="UP000828390"/>
    </source>
</evidence>
<sequence length="60" mass="6709">MNPFRNSVVNKAFFKKDTGGGMSRLVGGRNSLGISPKMVCHNEDTRISTFGFLETEKRFP</sequence>
<dbReference type="EMBL" id="JAIWYP010000015">
    <property type="protein sequence ID" value="KAH3703260.1"/>
    <property type="molecule type" value="Genomic_DNA"/>
</dbReference>